<name>A0A975BYH3_9CAUL</name>
<proteinExistence type="predicted"/>
<sequence length="63" mass="6617">MTMTEWRDHLEILGPDLSVWPPRLAEAGIALMSISREAQDIFAVASGAAAPEAAPTGVQPSAN</sequence>
<accession>A0A975BYH3</accession>
<dbReference type="KEGG" id="bgoe:IFJ75_11545"/>
<dbReference type="RefSeq" id="WP_207868332.1">
    <property type="nucleotide sequence ID" value="NZ_CP062222.1"/>
</dbReference>
<keyword evidence="2" id="KW-1185">Reference proteome</keyword>
<dbReference type="Proteomes" id="UP000663918">
    <property type="component" value="Chromosome"/>
</dbReference>
<gene>
    <name evidence="1" type="ORF">IFJ75_11545</name>
</gene>
<evidence type="ECO:0000313" key="1">
    <source>
        <dbReference type="EMBL" id="QTC89926.1"/>
    </source>
</evidence>
<evidence type="ECO:0000313" key="2">
    <source>
        <dbReference type="Proteomes" id="UP000663918"/>
    </source>
</evidence>
<organism evidence="1 2">
    <name type="scientific">Brevundimonas goettingensis</name>
    <dbReference type="NCBI Taxonomy" id="2774190"/>
    <lineage>
        <taxon>Bacteria</taxon>
        <taxon>Pseudomonadati</taxon>
        <taxon>Pseudomonadota</taxon>
        <taxon>Alphaproteobacteria</taxon>
        <taxon>Caulobacterales</taxon>
        <taxon>Caulobacteraceae</taxon>
        <taxon>Brevundimonas</taxon>
    </lineage>
</organism>
<protein>
    <submittedName>
        <fullName evidence="1">Uncharacterized protein</fullName>
    </submittedName>
</protein>
<reference evidence="1" key="1">
    <citation type="submission" date="2020-09" db="EMBL/GenBank/DDBJ databases">
        <title>Brevundimonas sp. LVF2 isolated from a puddle in Goettingen, Germany.</title>
        <authorList>
            <person name="Friedrich I."/>
            <person name="Klassen A."/>
            <person name="Hannes N."/>
            <person name="Schneider D."/>
            <person name="Hertel R."/>
            <person name="Daniel R."/>
        </authorList>
    </citation>
    <scope>NUCLEOTIDE SEQUENCE</scope>
    <source>
        <strain evidence="1">LVF2</strain>
    </source>
</reference>
<dbReference type="EMBL" id="CP062222">
    <property type="protein sequence ID" value="QTC89926.1"/>
    <property type="molecule type" value="Genomic_DNA"/>
</dbReference>
<dbReference type="AlphaFoldDB" id="A0A975BYH3"/>